<dbReference type="EMBL" id="HBKQ01031225">
    <property type="protein sequence ID" value="CAE2250763.1"/>
    <property type="molecule type" value="Transcribed_RNA"/>
</dbReference>
<dbReference type="AlphaFoldDB" id="A0A6U6FTW8"/>
<evidence type="ECO:0000256" key="2">
    <source>
        <dbReference type="SAM" id="SignalP"/>
    </source>
</evidence>
<name>A0A6U6FTW8_9STRA</name>
<gene>
    <name evidence="3" type="ORF">OAUR00152_LOCUS21133</name>
    <name evidence="4" type="ORF">OAUR00152_LOCUS21223</name>
</gene>
<evidence type="ECO:0000256" key="1">
    <source>
        <dbReference type="SAM" id="MobiDB-lite"/>
    </source>
</evidence>
<evidence type="ECO:0000313" key="4">
    <source>
        <dbReference type="EMBL" id="CAE2250763.1"/>
    </source>
</evidence>
<feature type="region of interest" description="Disordered" evidence="1">
    <location>
        <begin position="770"/>
        <end position="790"/>
    </location>
</feature>
<protein>
    <submittedName>
        <fullName evidence="3">Uncharacterized protein</fullName>
    </submittedName>
</protein>
<dbReference type="EMBL" id="HBKQ01031114">
    <property type="protein sequence ID" value="CAE2250606.1"/>
    <property type="molecule type" value="Transcribed_RNA"/>
</dbReference>
<sequence>MEYFWLVAALLFFFPVPSYTANMNGLPGQYKIANGDPASDVTYSTDYGEQTEYFEVYSEFIKTRYSEVHWRMHKPIPLPDKIVERFKDEVMAVVGYEVDQVKPDGQSLPITHAYNHHYCSWLLNSNKATLVEKKSRKEYPGANHGNDWVPQFLDGVDDSAMEYPAVQFFSEGNGGEFRLSYHGYPQGYAQLIESPDTFKISPMQIDTWNRETRSANFMSGPLPKSSKIPHNAGYSGLLECPCSDRLEKKWSMTYVLQGSDACVGTIQNSSECFEGARTVIQSEKFTNNAISDPSTQPGCSIEQHSDGSTDVWWNSASTSAESAPIRASTASVSAFVQGQVNFTVSLDTIESDDAVTITIVGPADRWFGVGFGASSMCVHMQADQCENGGPWAVIVSGDGQDAVTERKLDFHGPGTVVAKTVTVRSNTVTDGNRTVVLTRPLKVAKGAHFTFDPSVSTLPVITARGCSLEFAQHCGHGTAQLIFLATDRRTPICRGGIEGSIGGNRFINNGRCAPFPRGDLLTQENPTCFIETYQGGLKCCRDGQSLLDKDQEIPWRDQVLEYKLKFRFYFEEYKPAVEGKATATHQHLVRLGAQTEANSGEYDITQCSKGTPPAQCVQVITGRWRVRDMTPNQADQSTEGIKLIYAGPHCHAPTCLSMDLFNADTGELLCHVEPIRGKGSDSPYDEHGFLAIPPCLWGSTAEGLVEPQLLSLDTTLLSIKRNNNTLPHTGEMALWQMRGIIISSGENTQRDKADLVDAIAISNVERLAKPSKRRAQLRNTSPSDRLRDTF</sequence>
<organism evidence="3">
    <name type="scientific">Odontella aurita</name>
    <dbReference type="NCBI Taxonomy" id="265563"/>
    <lineage>
        <taxon>Eukaryota</taxon>
        <taxon>Sar</taxon>
        <taxon>Stramenopiles</taxon>
        <taxon>Ochrophyta</taxon>
        <taxon>Bacillariophyta</taxon>
        <taxon>Mediophyceae</taxon>
        <taxon>Biddulphiophycidae</taxon>
        <taxon>Eupodiscales</taxon>
        <taxon>Odontellaceae</taxon>
        <taxon>Odontella</taxon>
    </lineage>
</organism>
<feature type="signal peptide" evidence="2">
    <location>
        <begin position="1"/>
        <end position="20"/>
    </location>
</feature>
<feature type="chain" id="PRO_5036394043" evidence="2">
    <location>
        <begin position="21"/>
        <end position="790"/>
    </location>
</feature>
<dbReference type="Pfam" id="PF07712">
    <property type="entry name" value="SURNod19"/>
    <property type="match status" value="1"/>
</dbReference>
<evidence type="ECO:0000313" key="3">
    <source>
        <dbReference type="EMBL" id="CAE2250606.1"/>
    </source>
</evidence>
<reference evidence="3" key="1">
    <citation type="submission" date="2021-01" db="EMBL/GenBank/DDBJ databases">
        <authorList>
            <person name="Corre E."/>
            <person name="Pelletier E."/>
            <person name="Niang G."/>
            <person name="Scheremetjew M."/>
            <person name="Finn R."/>
            <person name="Kale V."/>
            <person name="Holt S."/>
            <person name="Cochrane G."/>
            <person name="Meng A."/>
            <person name="Brown T."/>
            <person name="Cohen L."/>
        </authorList>
    </citation>
    <scope>NUCLEOTIDE SEQUENCE</scope>
    <source>
        <strain evidence="3">Isolate 1302-5</strain>
    </source>
</reference>
<keyword evidence="2" id="KW-0732">Signal</keyword>
<dbReference type="PANTHER" id="PTHR33390:SF1">
    <property type="entry name" value="STRESS UP-REGULATED NOD 19 PROTEIN"/>
    <property type="match status" value="1"/>
</dbReference>
<proteinExistence type="predicted"/>
<dbReference type="InterPro" id="IPR011692">
    <property type="entry name" value="Stress_up-reg_Nod19"/>
</dbReference>
<accession>A0A6U6FTW8</accession>
<dbReference type="PANTHER" id="PTHR33390">
    <property type="entry name" value="STRESS UP-REGULATED NOD 19 PROTEIN"/>
    <property type="match status" value="1"/>
</dbReference>